<feature type="binding site" evidence="5">
    <location>
        <position position="36"/>
    </location>
    <ligand>
        <name>NAD(+)</name>
        <dbReference type="ChEBI" id="CHEBI:57540"/>
        <label>1</label>
    </ligand>
</feature>
<feature type="binding site" evidence="5">
    <location>
        <position position="61"/>
    </location>
    <ligand>
        <name>NAD(+)</name>
        <dbReference type="ChEBI" id="CHEBI:57540"/>
        <label>1</label>
    </ligand>
</feature>
<dbReference type="AlphaFoldDB" id="A0QVD5"/>
<feature type="binding site" evidence="5">
    <location>
        <position position="189"/>
    </location>
    <ligand>
        <name>NAD(+)</name>
        <dbReference type="ChEBI" id="CHEBI:57540"/>
        <label>1</label>
    </ligand>
</feature>
<feature type="binding site" evidence="5">
    <location>
        <position position="89"/>
    </location>
    <ligand>
        <name>NAD(+)</name>
        <dbReference type="ChEBI" id="CHEBI:57540"/>
        <label>1</label>
    </ligand>
</feature>
<dbReference type="PANTHER" id="PTHR42760:SF133">
    <property type="entry name" value="3-OXOACYL-[ACYL-CARRIER-PROTEIN] REDUCTASE"/>
    <property type="match status" value="1"/>
</dbReference>
<reference evidence="3 4" key="1">
    <citation type="submission" date="2006-10" db="EMBL/GenBank/DDBJ databases">
        <authorList>
            <person name="Fleischmann R.D."/>
            <person name="Dodson R.J."/>
            <person name="Haft D.H."/>
            <person name="Merkel J.S."/>
            <person name="Nelson W.C."/>
            <person name="Fraser C.M."/>
        </authorList>
    </citation>
    <scope>NUCLEOTIDE SEQUENCE [LARGE SCALE GENOMIC DNA]</scope>
    <source>
        <strain evidence="4">ATCC 700084 / mc(2)155</strain>
    </source>
</reference>
<keyword evidence="5" id="KW-0002">3D-structure</keyword>
<dbReference type="NCBIfam" id="NF005559">
    <property type="entry name" value="PRK07231.1"/>
    <property type="match status" value="1"/>
</dbReference>
<feature type="binding site" evidence="5">
    <location>
        <position position="89"/>
    </location>
    <ligand>
        <name>NAD(+)</name>
        <dbReference type="ChEBI" id="CHEBI:57540"/>
        <label>2</label>
    </ligand>
</feature>
<feature type="binding site" evidence="5">
    <location>
        <position position="189"/>
    </location>
    <ligand>
        <name>NAD(+)</name>
        <dbReference type="ChEBI" id="CHEBI:57540"/>
        <label>2</label>
    </ligand>
</feature>
<dbReference type="PRINTS" id="PR00081">
    <property type="entry name" value="GDHRDH"/>
</dbReference>
<dbReference type="PRINTS" id="PR00080">
    <property type="entry name" value="SDRFAMILY"/>
</dbReference>
<evidence type="ECO:0007829" key="5">
    <source>
        <dbReference type="PDB" id="8CXA"/>
    </source>
</evidence>
<feature type="binding site" evidence="5">
    <location>
        <position position="161"/>
    </location>
    <ligand>
        <name>NAD(+)</name>
        <dbReference type="ChEBI" id="CHEBI:57540"/>
        <label>2</label>
    </ligand>
</feature>
<dbReference type="Proteomes" id="UP000000757">
    <property type="component" value="Chromosome"/>
</dbReference>
<feature type="binding site" evidence="5">
    <location>
        <position position="15"/>
    </location>
    <ligand>
        <name>NAD(+)</name>
        <dbReference type="ChEBI" id="CHEBI:57540"/>
        <label>1</label>
    </ligand>
</feature>
<evidence type="ECO:0000256" key="1">
    <source>
        <dbReference type="ARBA" id="ARBA00006484"/>
    </source>
</evidence>
<dbReference type="EC" id="1.1.1.100" evidence="3"/>
<name>A0QVD5_MYCS2</name>
<sequence>MRLANRVAIITGAAQGIGRIYAERFAEEGAAVVVADINEPKATEVASSITSLGGRAIAAAVDVSDVESVNRMVDSAVEAFGTVDILVNNAAIFSTLKMKPFEEISGDEWDKLFAVNAKGTFLCCQAVSPVMRKNQYGRIINISSSVVVTGRPNYAHYIASKGAVWALTHALATEMGTDGITVNTVSPHGIITEIPRETISEEGWRRNLEEQALKRKGDASDLVGILLYLASDESKFMTGQTVALDAGLRFT</sequence>
<feature type="binding site" evidence="5">
    <location>
        <position position="190"/>
    </location>
    <ligand>
        <name>NAD(+)</name>
        <dbReference type="ChEBI" id="CHEBI:57540"/>
        <label>1</label>
    </ligand>
</feature>
<dbReference type="STRING" id="246196.MSMEG_2536"/>
<feature type="binding site" evidence="5">
    <location>
        <position position="63"/>
    </location>
    <ligand>
        <name>NAD(+)</name>
        <dbReference type="ChEBI" id="CHEBI:57540"/>
        <label>2</label>
    </ligand>
</feature>
<dbReference type="RefSeq" id="WP_011728415.1">
    <property type="nucleotide sequence ID" value="NC_008596.1"/>
</dbReference>
<feature type="binding site" evidence="5">
    <location>
        <position position="62"/>
    </location>
    <ligand>
        <name>NAD(+)</name>
        <dbReference type="ChEBI" id="CHEBI:57540"/>
        <label>2</label>
    </ligand>
</feature>
<keyword evidence="4" id="KW-1185">Reference proteome</keyword>
<dbReference type="PATRIC" id="fig|246196.19.peg.2502"/>
<dbReference type="CDD" id="cd05233">
    <property type="entry name" value="SDR_c"/>
    <property type="match status" value="1"/>
</dbReference>
<dbReference type="GO" id="GO:0000166">
    <property type="term" value="F:nucleotide binding"/>
    <property type="evidence" value="ECO:0007669"/>
    <property type="project" value="UniProtKB-KW"/>
</dbReference>
<protein>
    <submittedName>
        <fullName evidence="3">3-oxoacyl-[acyl-carrier-protein] reductase</fullName>
        <ecNumber evidence="3">1.1.1.100</ecNumber>
    </submittedName>
</protein>
<feature type="binding site" evidence="5">
    <location>
        <position position="161"/>
    </location>
    <ligand>
        <name>NAD(+)</name>
        <dbReference type="ChEBI" id="CHEBI:57540"/>
        <label>1</label>
    </ligand>
</feature>
<comment type="similarity">
    <text evidence="1">Belongs to the short-chain dehydrogenases/reductases (SDR) family.</text>
</comment>
<feature type="binding site" evidence="5">
    <location>
        <position position="144"/>
    </location>
    <ligand>
        <name>NAD(+)</name>
        <dbReference type="ChEBI" id="CHEBI:57540"/>
        <label>1</label>
    </ligand>
</feature>
<organism evidence="3 4">
    <name type="scientific">Mycolicibacterium smegmatis (strain ATCC 700084 / mc(2)155)</name>
    <name type="common">Mycobacterium smegmatis</name>
    <dbReference type="NCBI Taxonomy" id="246196"/>
    <lineage>
        <taxon>Bacteria</taxon>
        <taxon>Bacillati</taxon>
        <taxon>Actinomycetota</taxon>
        <taxon>Actinomycetes</taxon>
        <taxon>Mycobacteriales</taxon>
        <taxon>Mycobacteriaceae</taxon>
        <taxon>Mycolicibacterium</taxon>
    </lineage>
</organism>
<feature type="binding site" evidence="5">
    <location>
        <position position="36"/>
    </location>
    <ligand>
        <name>NAD(+)</name>
        <dbReference type="ChEBI" id="CHEBI:57540"/>
        <label>2</label>
    </ligand>
</feature>
<feature type="binding site" evidence="5">
    <location>
        <position position="190"/>
    </location>
    <ligand>
        <name>NAD(+)</name>
        <dbReference type="ChEBI" id="CHEBI:57540"/>
        <label>2</label>
    </ligand>
</feature>
<dbReference type="FunFam" id="3.40.50.720:FF:000084">
    <property type="entry name" value="Short-chain dehydrogenase reductase"/>
    <property type="match status" value="1"/>
</dbReference>
<dbReference type="SUPFAM" id="SSF51735">
    <property type="entry name" value="NAD(P)-binding Rossmann-fold domains"/>
    <property type="match status" value="1"/>
</dbReference>
<proteinExistence type="evidence at protein level"/>
<evidence type="ECO:0000256" key="2">
    <source>
        <dbReference type="ARBA" id="ARBA00023002"/>
    </source>
</evidence>
<dbReference type="EMBL" id="CP000480">
    <property type="protein sequence ID" value="ABK71624.1"/>
    <property type="molecule type" value="Genomic_DNA"/>
</dbReference>
<keyword evidence="5" id="KW-0547">Nucleotide-binding</keyword>
<keyword evidence="2 3" id="KW-0560">Oxidoreductase</keyword>
<evidence type="ECO:0000313" key="3">
    <source>
        <dbReference type="EMBL" id="ABK71624.1"/>
    </source>
</evidence>
<feature type="binding site" evidence="5">
    <location>
        <position position="94"/>
    </location>
    <ligand>
        <name>NAD(+)</name>
        <dbReference type="ChEBI" id="CHEBI:57540"/>
        <label>2</label>
    </ligand>
</feature>
<dbReference type="eggNOG" id="COG1028">
    <property type="taxonomic scope" value="Bacteria"/>
</dbReference>
<dbReference type="OrthoDB" id="286404at2"/>
<dbReference type="GeneID" id="93457324"/>
<dbReference type="SMR" id="A0QVD5"/>
<feature type="binding site" evidence="5">
    <location>
        <position position="17"/>
    </location>
    <ligand>
        <name>NAD(+)</name>
        <dbReference type="ChEBI" id="CHEBI:57540"/>
        <label>1</label>
    </ligand>
</feature>
<dbReference type="PDB" id="8CXA">
    <property type="method" value="X-ray"/>
    <property type="resolution" value="1.65 A"/>
    <property type="chains" value="A/B/C/D=1-251"/>
</dbReference>
<evidence type="ECO:0000313" key="4">
    <source>
        <dbReference type="Proteomes" id="UP000000757"/>
    </source>
</evidence>
<dbReference type="InterPro" id="IPR036291">
    <property type="entry name" value="NAD(P)-bd_dom_sf"/>
</dbReference>
<dbReference type="GO" id="GO:0004316">
    <property type="term" value="F:3-oxoacyl-[acyl-carrier-protein] reductase (NADPH) activity"/>
    <property type="evidence" value="ECO:0007669"/>
    <property type="project" value="UniProtKB-EC"/>
</dbReference>
<dbReference type="Pfam" id="PF13561">
    <property type="entry name" value="adh_short_C2"/>
    <property type="match status" value="1"/>
</dbReference>
<dbReference type="PaxDb" id="246196-MSMEI_2476"/>
<feature type="binding site" evidence="5">
    <location>
        <position position="17"/>
    </location>
    <ligand>
        <name>NAD(+)</name>
        <dbReference type="ChEBI" id="CHEBI:57540"/>
        <label>2</label>
    </ligand>
</feature>
<dbReference type="PANTHER" id="PTHR42760">
    <property type="entry name" value="SHORT-CHAIN DEHYDROGENASES/REDUCTASES FAMILY MEMBER"/>
    <property type="match status" value="1"/>
</dbReference>
<feature type="binding site" evidence="5">
    <location>
        <position position="94"/>
    </location>
    <ligand>
        <name>NAD(+)</name>
        <dbReference type="ChEBI" id="CHEBI:57540"/>
        <label>1</label>
    </ligand>
</feature>
<accession>A0QVD5</accession>
<dbReference type="InterPro" id="IPR002347">
    <property type="entry name" value="SDR_fam"/>
</dbReference>
<dbReference type="Gene3D" id="3.40.50.720">
    <property type="entry name" value="NAD(P)-binding Rossmann-like Domain"/>
    <property type="match status" value="1"/>
</dbReference>
<feature type="binding site" evidence="5">
    <location>
        <position position="157"/>
    </location>
    <ligand>
        <name>NAD(+)</name>
        <dbReference type="ChEBI" id="CHEBI:57540"/>
        <label>2</label>
    </ligand>
</feature>
<dbReference type="KEGG" id="msm:MSMEG_2536"/>
<dbReference type="KEGG" id="msb:LJ00_12625"/>
<reference evidence="5" key="2">
    <citation type="submission" date="2022-05" db="PDB data bank">
        <title>Crystal Structure of 3-oxoacyl-[acyl-carrier-protein] reductase with bound NAD.</title>
        <authorList>
            <person name="Bolejack M.J."/>
            <person name="deBouver N.D."/>
            <person name="Lorimer D.D."/>
            <person name="Horanyi P.S."/>
            <person name="Edwards T.E."/>
        </authorList>
    </citation>
    <scope>X-RAY CRYSTALLOGRAPHY (1.65 ANGSTROMS) IN COMPLEX WITH NAD(+)</scope>
</reference>
<gene>
    <name evidence="3" type="ordered locus">MSMEG_2536</name>
</gene>